<evidence type="ECO:0000313" key="2">
    <source>
        <dbReference type="Proteomes" id="UP001219934"/>
    </source>
</evidence>
<protein>
    <submittedName>
        <fullName evidence="1">Uncharacterized protein</fullName>
    </submittedName>
</protein>
<organism evidence="1 2">
    <name type="scientific">Pogonophryne albipinna</name>
    <dbReference type="NCBI Taxonomy" id="1090488"/>
    <lineage>
        <taxon>Eukaryota</taxon>
        <taxon>Metazoa</taxon>
        <taxon>Chordata</taxon>
        <taxon>Craniata</taxon>
        <taxon>Vertebrata</taxon>
        <taxon>Euteleostomi</taxon>
        <taxon>Actinopterygii</taxon>
        <taxon>Neopterygii</taxon>
        <taxon>Teleostei</taxon>
        <taxon>Neoteleostei</taxon>
        <taxon>Acanthomorphata</taxon>
        <taxon>Eupercaria</taxon>
        <taxon>Perciformes</taxon>
        <taxon>Notothenioidei</taxon>
        <taxon>Pogonophryne</taxon>
    </lineage>
</organism>
<comment type="caution">
    <text evidence="1">The sequence shown here is derived from an EMBL/GenBank/DDBJ whole genome shotgun (WGS) entry which is preliminary data.</text>
</comment>
<dbReference type="AlphaFoldDB" id="A0AAD6F2K8"/>
<dbReference type="EMBL" id="JAPTMU010000323">
    <property type="protein sequence ID" value="KAJ4919214.1"/>
    <property type="molecule type" value="Genomic_DNA"/>
</dbReference>
<accession>A0AAD6F2K8</accession>
<dbReference type="Proteomes" id="UP001219934">
    <property type="component" value="Unassembled WGS sequence"/>
</dbReference>
<gene>
    <name evidence="1" type="ORF">JOQ06_007856</name>
</gene>
<proteinExistence type="predicted"/>
<sequence>MKVFEDRQSDVGLCVPAGPLLGSLNLTQDVWTGSRSARHRRYIEEAEEFNIEVLLAVDYSVLLFHGRDHIQKYLLTLMNICNDSPVLVLAELIVWASVKTVFGLRATKSWSAMWLRTGPGTRWYTS</sequence>
<name>A0AAD6F2K8_9TELE</name>
<keyword evidence="2" id="KW-1185">Reference proteome</keyword>
<feature type="non-terminal residue" evidence="1">
    <location>
        <position position="126"/>
    </location>
</feature>
<reference evidence="1" key="1">
    <citation type="submission" date="2022-11" db="EMBL/GenBank/DDBJ databases">
        <title>Chromosome-level genome of Pogonophryne albipinna.</title>
        <authorList>
            <person name="Jo E."/>
        </authorList>
    </citation>
    <scope>NUCLEOTIDE SEQUENCE</scope>
    <source>
        <strain evidence="1">SGF0006</strain>
        <tissue evidence="1">Muscle</tissue>
    </source>
</reference>
<evidence type="ECO:0000313" key="1">
    <source>
        <dbReference type="EMBL" id="KAJ4919214.1"/>
    </source>
</evidence>